<dbReference type="STRING" id="619805.SAMN05660477_02126"/>
<evidence type="ECO:0000313" key="1">
    <source>
        <dbReference type="EMBL" id="SKB96985.1"/>
    </source>
</evidence>
<dbReference type="OrthoDB" id="9765926at2"/>
<dbReference type="AlphaFoldDB" id="A0A1T5FLF8"/>
<proteinExistence type="predicted"/>
<reference evidence="1 2" key="1">
    <citation type="submission" date="2017-02" db="EMBL/GenBank/DDBJ databases">
        <authorList>
            <person name="Peterson S.W."/>
        </authorList>
    </citation>
    <scope>NUCLEOTIDE SEQUENCE [LARGE SCALE GENOMIC DNA]</scope>
    <source>
        <strain evidence="1 2">DSM 22323</strain>
    </source>
</reference>
<accession>A0A1T5FLF8</accession>
<protein>
    <submittedName>
        <fullName evidence="1">Gliding motility-associated C-terminal domain-containing protein</fullName>
    </submittedName>
</protein>
<organism evidence="1 2">
    <name type="scientific">Soonwooa buanensis</name>
    <dbReference type="NCBI Taxonomy" id="619805"/>
    <lineage>
        <taxon>Bacteria</taxon>
        <taxon>Pseudomonadati</taxon>
        <taxon>Bacteroidota</taxon>
        <taxon>Flavobacteriia</taxon>
        <taxon>Flavobacteriales</taxon>
        <taxon>Weeksellaceae</taxon>
        <taxon>Chryseobacterium group</taxon>
        <taxon>Soonwooa</taxon>
    </lineage>
</organism>
<gene>
    <name evidence="1" type="ORF">SAMN05660477_02126</name>
</gene>
<dbReference type="Proteomes" id="UP000191112">
    <property type="component" value="Unassembled WGS sequence"/>
</dbReference>
<dbReference type="InterPro" id="IPR026341">
    <property type="entry name" value="T9SS_type_B"/>
</dbReference>
<dbReference type="RefSeq" id="WP_079667348.1">
    <property type="nucleotide sequence ID" value="NZ_FUYZ01000007.1"/>
</dbReference>
<sequence>MLSIADGVNTFYFRVWKAPAFCARIFKLELTRQSPPKPTFAGAPYSICNDGTSTYTLDAGAGYTSWEWYNDNDPSTMIINSRTIPVKPGKYFVIVKSTTAPCPIKSDIVEVIGEPVPDLDPAKLTRTFCDLNLDGKADVTFSTDVTPYILTNSSHFDDIKYYTNAAMTTSYQITTDNWSFANETVDVWIKVKPKYCAEVSAQITLKVGPKISLLKDKETIPECGDLDGKYTVANLDNYRINFTTDQSLNFTYHNSKSGAQNNNDIVTSSDLTFTNSKTYYLRISSSTGLCPVLAELTININRPEASTELKDESICSGTTVELKVGSGFRSHVWYKAEDLNTPIWDQETYNASIGNYVVVLEAQNGCKYSQPVKVTQAESAKITAIIIDGTTVTVKAEGGVPPYEYALEGPSYYSPFSIKNVFPDVSTPGLYTVSVKTSSNCAPTTANFSILKIQNTITPNGDGRNDYVDYSELKSKTDAKFIIIDRYGKKVYDSAEKKDYIWDGKLNGKPLPNDTYWYILEWTDLGAPSPTQQKGWILLKNN</sequence>
<evidence type="ECO:0000313" key="2">
    <source>
        <dbReference type="Proteomes" id="UP000191112"/>
    </source>
</evidence>
<dbReference type="Pfam" id="PF13585">
    <property type="entry name" value="CHU_C"/>
    <property type="match status" value="1"/>
</dbReference>
<dbReference type="EMBL" id="FUYZ01000007">
    <property type="protein sequence ID" value="SKB96985.1"/>
    <property type="molecule type" value="Genomic_DNA"/>
</dbReference>
<keyword evidence="2" id="KW-1185">Reference proteome</keyword>
<name>A0A1T5FLF8_9FLAO</name>
<dbReference type="NCBIfam" id="TIGR04131">
    <property type="entry name" value="Bac_Flav_CTERM"/>
    <property type="match status" value="1"/>
</dbReference>